<name>A0A5B7H8K6_PORTR</name>
<dbReference type="AlphaFoldDB" id="A0A5B7H8K6"/>
<sequence length="147" mass="16935">MRSVESSGVGSGRDSEREGESQLIEAWSEGKLKREDMTETKKRRGKKERNGRKEGDGKERKRRRRKPTNKDVECRKTEMGRQDGDGKKRKVKRKEKESGRIQAGRRKRKVREREERDSGKLGENCKSGCYVTVSEYFLADGVPSVSL</sequence>
<reference evidence="2 3" key="1">
    <citation type="submission" date="2019-05" db="EMBL/GenBank/DDBJ databases">
        <title>Another draft genome of Portunus trituberculatus and its Hox gene families provides insights of decapod evolution.</title>
        <authorList>
            <person name="Jeong J.-H."/>
            <person name="Song I."/>
            <person name="Kim S."/>
            <person name="Choi T."/>
            <person name="Kim D."/>
            <person name="Ryu S."/>
            <person name="Kim W."/>
        </authorList>
    </citation>
    <scope>NUCLEOTIDE SEQUENCE [LARGE SCALE GENOMIC DNA]</scope>
    <source>
        <tissue evidence="2">Muscle</tissue>
    </source>
</reference>
<gene>
    <name evidence="2" type="ORF">E2C01_062692</name>
</gene>
<feature type="compositionally biased region" description="Basic and acidic residues" evidence="1">
    <location>
        <begin position="28"/>
        <end position="40"/>
    </location>
</feature>
<comment type="caution">
    <text evidence="2">The sequence shown here is derived from an EMBL/GenBank/DDBJ whole genome shotgun (WGS) entry which is preliminary data.</text>
</comment>
<proteinExistence type="predicted"/>
<keyword evidence="3" id="KW-1185">Reference proteome</keyword>
<feature type="compositionally biased region" description="Basic and acidic residues" evidence="1">
    <location>
        <begin position="111"/>
        <end position="120"/>
    </location>
</feature>
<feature type="compositionally biased region" description="Basic and acidic residues" evidence="1">
    <location>
        <begin position="68"/>
        <end position="86"/>
    </location>
</feature>
<feature type="region of interest" description="Disordered" evidence="1">
    <location>
        <begin position="1"/>
        <end position="123"/>
    </location>
</feature>
<accession>A0A5B7H8K6</accession>
<evidence type="ECO:0000313" key="2">
    <source>
        <dbReference type="EMBL" id="MPC68490.1"/>
    </source>
</evidence>
<evidence type="ECO:0000256" key="1">
    <source>
        <dbReference type="SAM" id="MobiDB-lite"/>
    </source>
</evidence>
<organism evidence="2 3">
    <name type="scientific">Portunus trituberculatus</name>
    <name type="common">Swimming crab</name>
    <name type="synonym">Neptunus trituberculatus</name>
    <dbReference type="NCBI Taxonomy" id="210409"/>
    <lineage>
        <taxon>Eukaryota</taxon>
        <taxon>Metazoa</taxon>
        <taxon>Ecdysozoa</taxon>
        <taxon>Arthropoda</taxon>
        <taxon>Crustacea</taxon>
        <taxon>Multicrustacea</taxon>
        <taxon>Malacostraca</taxon>
        <taxon>Eumalacostraca</taxon>
        <taxon>Eucarida</taxon>
        <taxon>Decapoda</taxon>
        <taxon>Pleocyemata</taxon>
        <taxon>Brachyura</taxon>
        <taxon>Eubrachyura</taxon>
        <taxon>Portunoidea</taxon>
        <taxon>Portunidae</taxon>
        <taxon>Portuninae</taxon>
        <taxon>Portunus</taxon>
    </lineage>
</organism>
<evidence type="ECO:0000313" key="3">
    <source>
        <dbReference type="Proteomes" id="UP000324222"/>
    </source>
</evidence>
<feature type="compositionally biased region" description="Basic residues" evidence="1">
    <location>
        <begin position="41"/>
        <end position="50"/>
    </location>
</feature>
<dbReference type="EMBL" id="VSRR010027930">
    <property type="protein sequence ID" value="MPC68490.1"/>
    <property type="molecule type" value="Genomic_DNA"/>
</dbReference>
<dbReference type="Proteomes" id="UP000324222">
    <property type="component" value="Unassembled WGS sequence"/>
</dbReference>
<protein>
    <submittedName>
        <fullName evidence="2">Uncharacterized protein</fullName>
    </submittedName>
</protein>